<keyword evidence="3" id="KW-1185">Reference proteome</keyword>
<feature type="compositionally biased region" description="Polar residues" evidence="1">
    <location>
        <begin position="99"/>
        <end position="115"/>
    </location>
</feature>
<dbReference type="Proteomes" id="UP001056384">
    <property type="component" value="Chromosome 5"/>
</dbReference>
<protein>
    <submittedName>
        <fullName evidence="2">Uncharacterized protein</fullName>
    </submittedName>
</protein>
<accession>A0A9Q9EKY9</accession>
<evidence type="ECO:0000313" key="3">
    <source>
        <dbReference type="Proteomes" id="UP001056384"/>
    </source>
</evidence>
<organism evidence="2 3">
    <name type="scientific">Septoria linicola</name>
    <dbReference type="NCBI Taxonomy" id="215465"/>
    <lineage>
        <taxon>Eukaryota</taxon>
        <taxon>Fungi</taxon>
        <taxon>Dikarya</taxon>
        <taxon>Ascomycota</taxon>
        <taxon>Pezizomycotina</taxon>
        <taxon>Dothideomycetes</taxon>
        <taxon>Dothideomycetidae</taxon>
        <taxon>Mycosphaerellales</taxon>
        <taxon>Mycosphaerellaceae</taxon>
        <taxon>Septoria</taxon>
    </lineage>
</organism>
<name>A0A9Q9EKY9_9PEZI</name>
<dbReference type="EMBL" id="CP099422">
    <property type="protein sequence ID" value="USW53807.1"/>
    <property type="molecule type" value="Genomic_DNA"/>
</dbReference>
<gene>
    <name evidence="2" type="ORF">Slin15195_G071260</name>
</gene>
<dbReference type="AlphaFoldDB" id="A0A9Q9EKY9"/>
<sequence length="131" mass="14852">MEARTADRIPKLCVPSLRKILRIEQLRTAQIYDIDPSADTVLRGRVIRLVMQKETSWQISDKPIDQGDKTGKAGACDMMQDERLTTEYSKTVECGTRPSPGTSSFELLESSSRTVQSDRGRPLSRMPCLWY</sequence>
<evidence type="ECO:0000313" key="2">
    <source>
        <dbReference type="EMBL" id="USW53807.1"/>
    </source>
</evidence>
<reference evidence="2" key="1">
    <citation type="submission" date="2022-06" db="EMBL/GenBank/DDBJ databases">
        <title>Complete genome sequences of two strains of the flax pathogen Septoria linicola.</title>
        <authorList>
            <person name="Lapalu N."/>
            <person name="Simon A."/>
            <person name="Demenou B."/>
            <person name="Paumier D."/>
            <person name="Guillot M.-P."/>
            <person name="Gout L."/>
            <person name="Valade R."/>
        </authorList>
    </citation>
    <scope>NUCLEOTIDE SEQUENCE</scope>
    <source>
        <strain evidence="2">SE15195</strain>
    </source>
</reference>
<proteinExistence type="predicted"/>
<evidence type="ECO:0000256" key="1">
    <source>
        <dbReference type="SAM" id="MobiDB-lite"/>
    </source>
</evidence>
<feature type="region of interest" description="Disordered" evidence="1">
    <location>
        <begin position="92"/>
        <end position="123"/>
    </location>
</feature>